<dbReference type="Gene3D" id="1.10.10.1590">
    <property type="entry name" value="NADH-quinone oxidoreductase subunit E"/>
    <property type="match status" value="1"/>
</dbReference>
<evidence type="ECO:0000256" key="2">
    <source>
        <dbReference type="ARBA" id="ARBA00022714"/>
    </source>
</evidence>
<dbReference type="EMBL" id="FMWL01000019">
    <property type="protein sequence ID" value="SCZ81505.1"/>
    <property type="molecule type" value="Genomic_DNA"/>
</dbReference>
<dbReference type="Pfam" id="PF01257">
    <property type="entry name" value="2Fe-2S_thioredx"/>
    <property type="match status" value="1"/>
</dbReference>
<evidence type="ECO:0000256" key="5">
    <source>
        <dbReference type="ARBA" id="ARBA00023014"/>
    </source>
</evidence>
<dbReference type="PANTHER" id="PTHR43342">
    <property type="entry name" value="NADH-QUINONE OXIDOREDUCTASE, E SUBUNIT"/>
    <property type="match status" value="1"/>
</dbReference>
<dbReference type="InterPro" id="IPR028431">
    <property type="entry name" value="NADP_DH_HndA-like"/>
</dbReference>
<evidence type="ECO:0000256" key="3">
    <source>
        <dbReference type="ARBA" id="ARBA00022723"/>
    </source>
</evidence>
<feature type="binding site" evidence="7">
    <location>
        <position position="88"/>
    </location>
    <ligand>
        <name>[2Fe-2S] cluster</name>
        <dbReference type="ChEBI" id="CHEBI:190135"/>
    </ligand>
</feature>
<accession>A0A1G5S575</accession>
<reference evidence="8 9" key="1">
    <citation type="submission" date="2016-10" db="EMBL/GenBank/DDBJ databases">
        <authorList>
            <person name="de Groot N.N."/>
        </authorList>
    </citation>
    <scope>NUCLEOTIDE SEQUENCE [LARGE SCALE GENOMIC DNA]</scope>
    <source>
        <strain evidence="8 9">DSM 2784</strain>
    </source>
</reference>
<dbReference type="PROSITE" id="PS01099">
    <property type="entry name" value="COMPLEX1_24K"/>
    <property type="match status" value="1"/>
</dbReference>
<feature type="binding site" evidence="7">
    <location>
        <position position="129"/>
    </location>
    <ligand>
        <name>[2Fe-2S] cluster</name>
        <dbReference type="ChEBI" id="CHEBI:190135"/>
    </ligand>
</feature>
<dbReference type="OrthoDB" id="9807941at2"/>
<keyword evidence="4 7" id="KW-0408">Iron</keyword>
<dbReference type="InterPro" id="IPR002023">
    <property type="entry name" value="NuoE-like"/>
</dbReference>
<dbReference type="PANTHER" id="PTHR43342:SF1">
    <property type="entry name" value="BIFURCATING [FEFE] HYDROGENASE GAMMA SUBUNIT"/>
    <property type="match status" value="1"/>
</dbReference>
<dbReference type="InterPro" id="IPR041921">
    <property type="entry name" value="NuoE_N"/>
</dbReference>
<feature type="binding site" evidence="7">
    <location>
        <position position="133"/>
    </location>
    <ligand>
        <name>[2Fe-2S] cluster</name>
        <dbReference type="ChEBI" id="CHEBI:190135"/>
    </ligand>
</feature>
<proteinExistence type="inferred from homology"/>
<evidence type="ECO:0000313" key="8">
    <source>
        <dbReference type="EMBL" id="SCZ81505.1"/>
    </source>
</evidence>
<feature type="binding site" evidence="7">
    <location>
        <position position="93"/>
    </location>
    <ligand>
        <name>[2Fe-2S] cluster</name>
        <dbReference type="ChEBI" id="CHEBI:190135"/>
    </ligand>
</feature>
<dbReference type="GO" id="GO:0046872">
    <property type="term" value="F:metal ion binding"/>
    <property type="evidence" value="ECO:0007669"/>
    <property type="project" value="UniProtKB-KW"/>
</dbReference>
<keyword evidence="2 7" id="KW-0001">2Fe-2S</keyword>
<organism evidence="8 9">
    <name type="scientific">Acidaminobacter hydrogenoformans DSM 2784</name>
    <dbReference type="NCBI Taxonomy" id="1120920"/>
    <lineage>
        <taxon>Bacteria</taxon>
        <taxon>Bacillati</taxon>
        <taxon>Bacillota</taxon>
        <taxon>Clostridia</taxon>
        <taxon>Peptostreptococcales</taxon>
        <taxon>Acidaminobacteraceae</taxon>
        <taxon>Acidaminobacter</taxon>
    </lineage>
</organism>
<dbReference type="PIRSF" id="PIRSF000216">
    <property type="entry name" value="NADH_DH_24kDa"/>
    <property type="match status" value="1"/>
</dbReference>
<dbReference type="GO" id="GO:0016491">
    <property type="term" value="F:oxidoreductase activity"/>
    <property type="evidence" value="ECO:0007669"/>
    <property type="project" value="InterPro"/>
</dbReference>
<evidence type="ECO:0000256" key="6">
    <source>
        <dbReference type="ARBA" id="ARBA00034078"/>
    </source>
</evidence>
<comment type="cofactor">
    <cofactor evidence="7">
        <name>[2Fe-2S] cluster</name>
        <dbReference type="ChEBI" id="CHEBI:190135"/>
    </cofactor>
    <text evidence="7">Binds 1 [2Fe-2S] cluster.</text>
</comment>
<evidence type="ECO:0000313" key="9">
    <source>
        <dbReference type="Proteomes" id="UP000199208"/>
    </source>
</evidence>
<keyword evidence="3 7" id="KW-0479">Metal-binding</keyword>
<sequence length="172" mass="18594">MGIQDQVEDRAPVDLSLIDPIIEKYGKVKGSTITILQGVQETYGFLPPETLTYIAAKTGMKEAKLYGVATFYTQFRMEPVGKNLIMLCQGTACHVNGASTIETAIVEELGICEGETTPDGVFTFTNVACLGCCSLAPVMMINGETYAKLTPEKTVGVLRELRAQAQSEMEVS</sequence>
<keyword evidence="9" id="KW-1185">Reference proteome</keyword>
<dbReference type="AlphaFoldDB" id="A0A1G5S575"/>
<dbReference type="STRING" id="1120920.SAMN03080599_02827"/>
<keyword evidence="5 7" id="KW-0411">Iron-sulfur</keyword>
<comment type="similarity">
    <text evidence="1">Belongs to the complex I 24 kDa subunit family.</text>
</comment>
<dbReference type="Gene3D" id="3.40.30.10">
    <property type="entry name" value="Glutaredoxin"/>
    <property type="match status" value="1"/>
</dbReference>
<comment type="cofactor">
    <cofactor evidence="6">
        <name>[2Fe-2S] cluster</name>
        <dbReference type="ChEBI" id="CHEBI:190135"/>
    </cofactor>
</comment>
<dbReference type="InterPro" id="IPR036249">
    <property type="entry name" value="Thioredoxin-like_sf"/>
</dbReference>
<dbReference type="InterPro" id="IPR042128">
    <property type="entry name" value="NuoE_dom"/>
</dbReference>
<dbReference type="GO" id="GO:0051537">
    <property type="term" value="F:2 iron, 2 sulfur cluster binding"/>
    <property type="evidence" value="ECO:0007669"/>
    <property type="project" value="UniProtKB-KW"/>
</dbReference>
<dbReference type="Proteomes" id="UP000199208">
    <property type="component" value="Unassembled WGS sequence"/>
</dbReference>
<evidence type="ECO:0000256" key="7">
    <source>
        <dbReference type="PIRSR" id="PIRSR000216-1"/>
    </source>
</evidence>
<dbReference type="NCBIfam" id="NF005722">
    <property type="entry name" value="PRK07539.1-2"/>
    <property type="match status" value="1"/>
</dbReference>
<dbReference type="SUPFAM" id="SSF52833">
    <property type="entry name" value="Thioredoxin-like"/>
    <property type="match status" value="1"/>
</dbReference>
<evidence type="ECO:0000256" key="4">
    <source>
        <dbReference type="ARBA" id="ARBA00023004"/>
    </source>
</evidence>
<protein>
    <submittedName>
        <fullName evidence="8">NADH dehydrogenase subunit E</fullName>
    </submittedName>
</protein>
<gene>
    <name evidence="8" type="ORF">SAMN03080599_02827</name>
</gene>
<name>A0A1G5S575_9FIRM</name>
<evidence type="ECO:0000256" key="1">
    <source>
        <dbReference type="ARBA" id="ARBA00010643"/>
    </source>
</evidence>
<dbReference type="CDD" id="cd03064">
    <property type="entry name" value="TRX_Fd_NuoE"/>
    <property type="match status" value="1"/>
</dbReference>